<dbReference type="InterPro" id="IPR043149">
    <property type="entry name" value="TagF_N"/>
</dbReference>
<keyword evidence="3" id="KW-1003">Cell membrane</keyword>
<feature type="transmembrane region" description="Helical" evidence="7">
    <location>
        <begin position="15"/>
        <end position="35"/>
    </location>
</feature>
<dbReference type="InterPro" id="IPR043148">
    <property type="entry name" value="TagF_C"/>
</dbReference>
<evidence type="ECO:0000256" key="5">
    <source>
        <dbReference type="ARBA" id="ARBA00022944"/>
    </source>
</evidence>
<evidence type="ECO:0000256" key="4">
    <source>
        <dbReference type="ARBA" id="ARBA00022679"/>
    </source>
</evidence>
<dbReference type="InterPro" id="IPR007554">
    <property type="entry name" value="Glycerophosphate_synth"/>
</dbReference>
<dbReference type="EMBL" id="JAOZFC020000001">
    <property type="protein sequence ID" value="MDF9300089.1"/>
    <property type="molecule type" value="Genomic_DNA"/>
</dbReference>
<comment type="similarity">
    <text evidence="2">Belongs to the CDP-glycerol glycerophosphotransferase family.</text>
</comment>
<dbReference type="RefSeq" id="WP_199404270.1">
    <property type="nucleotide sequence ID" value="NZ_JAOZFC020000001.1"/>
</dbReference>
<reference evidence="8" key="1">
    <citation type="submission" date="2023-03" db="EMBL/GenBank/DDBJ databases">
        <title>Comparative genomics of Weissella fermenti BK2, and weissella type species.</title>
        <authorList>
            <person name="Lee J.K."/>
            <person name="Baek J.H."/>
            <person name="Kim J.M."/>
            <person name="Choi D.G."/>
            <person name="Jeon C.O."/>
        </authorList>
    </citation>
    <scope>NUCLEOTIDE SEQUENCE</scope>
    <source>
        <strain evidence="8">BK2</strain>
    </source>
</reference>
<sequence length="377" mass="44753">MLVQKIKNRIKKSTAFGLMYYVIVLSWIKFLQIFVRPNKKQILFISYSGRQYSDSPKEAYLQLRKDPAFADYKFVWSFNNPDDFVNADVDHIVRANTPLYFYHLLKSKYWIANSTIDRLIPFSHPRNVYIQFWHGVPMKKLGLDEAGLSPLVRNWYKKVQFDYLFTYGSYDTEKMKRIFPRTKNYCQVGQLRKQTLEREVKRKKEKLKRQLGIKGHKPIMLYVPTFRGYETVQQTGCSEEFLAQLSDKFTVLYREHYFNHMRPSDDFIVADKLSLNKLMAVADFMITDYSSMLFDYAPLHRPIYLFQPDVKEYKTKRGLYINFEDLDLPVAHSEASLADMLDDYENYDTERVVRLADRYNPHDSTVSLAKLHEILAN</sequence>
<evidence type="ECO:0000256" key="3">
    <source>
        <dbReference type="ARBA" id="ARBA00022475"/>
    </source>
</evidence>
<evidence type="ECO:0000313" key="9">
    <source>
        <dbReference type="Proteomes" id="UP001146336"/>
    </source>
</evidence>
<dbReference type="SUPFAM" id="SSF53756">
    <property type="entry name" value="UDP-Glycosyltransferase/glycogen phosphorylase"/>
    <property type="match status" value="1"/>
</dbReference>
<proteinExistence type="inferred from homology"/>
<keyword evidence="7" id="KW-0812">Transmembrane</keyword>
<dbReference type="Proteomes" id="UP001146336">
    <property type="component" value="Unassembled WGS sequence"/>
</dbReference>
<name>A0ABT6D3J6_9LACO</name>
<evidence type="ECO:0000256" key="2">
    <source>
        <dbReference type="ARBA" id="ARBA00010488"/>
    </source>
</evidence>
<comment type="subcellular location">
    <subcellularLocation>
        <location evidence="1">Cell membrane</location>
        <topology evidence="1">Peripheral membrane protein</topology>
    </subcellularLocation>
</comment>
<dbReference type="PANTHER" id="PTHR37316">
    <property type="entry name" value="TEICHOIC ACID GLYCEROL-PHOSPHATE PRIMASE"/>
    <property type="match status" value="1"/>
</dbReference>
<dbReference type="PANTHER" id="PTHR37316:SF3">
    <property type="entry name" value="TEICHOIC ACID GLYCEROL-PHOSPHATE TRANSFERASE"/>
    <property type="match status" value="1"/>
</dbReference>
<accession>A0ABT6D3J6</accession>
<keyword evidence="7" id="KW-1133">Transmembrane helix</keyword>
<dbReference type="Pfam" id="PF04464">
    <property type="entry name" value="Glyphos_transf"/>
    <property type="match status" value="1"/>
</dbReference>
<dbReference type="Gene3D" id="3.40.50.11820">
    <property type="match status" value="1"/>
</dbReference>
<evidence type="ECO:0000256" key="6">
    <source>
        <dbReference type="ARBA" id="ARBA00023136"/>
    </source>
</evidence>
<keyword evidence="4" id="KW-0808">Transferase</keyword>
<dbReference type="Gene3D" id="3.40.50.12580">
    <property type="match status" value="1"/>
</dbReference>
<keyword evidence="6 7" id="KW-0472">Membrane</keyword>
<gene>
    <name evidence="8" type="ORF">OIT47_007385</name>
</gene>
<organism evidence="8 9">
    <name type="scientific">Weissella fermenti</name>
    <dbReference type="NCBI Taxonomy" id="2987699"/>
    <lineage>
        <taxon>Bacteria</taxon>
        <taxon>Bacillati</taxon>
        <taxon>Bacillota</taxon>
        <taxon>Bacilli</taxon>
        <taxon>Lactobacillales</taxon>
        <taxon>Lactobacillaceae</taxon>
        <taxon>Weissella</taxon>
    </lineage>
</organism>
<protein>
    <submittedName>
        <fullName evidence="8">CDP-glycerol glycerophosphotransferase family protein</fullName>
    </submittedName>
</protein>
<evidence type="ECO:0000313" key="8">
    <source>
        <dbReference type="EMBL" id="MDF9300089.1"/>
    </source>
</evidence>
<keyword evidence="9" id="KW-1185">Reference proteome</keyword>
<evidence type="ECO:0000256" key="1">
    <source>
        <dbReference type="ARBA" id="ARBA00004202"/>
    </source>
</evidence>
<keyword evidence="5" id="KW-0777">Teichoic acid biosynthesis</keyword>
<evidence type="ECO:0000256" key="7">
    <source>
        <dbReference type="SAM" id="Phobius"/>
    </source>
</evidence>
<dbReference type="InterPro" id="IPR051612">
    <property type="entry name" value="Teichoic_Acid_Biosynth"/>
</dbReference>
<comment type="caution">
    <text evidence="8">The sequence shown here is derived from an EMBL/GenBank/DDBJ whole genome shotgun (WGS) entry which is preliminary data.</text>
</comment>